<reference evidence="2 3" key="1">
    <citation type="submission" date="2024-04" db="EMBL/GenBank/DDBJ databases">
        <title>Tritrichomonas musculus Genome.</title>
        <authorList>
            <person name="Alves-Ferreira E."/>
            <person name="Grigg M."/>
            <person name="Lorenzi H."/>
            <person name="Galac M."/>
        </authorList>
    </citation>
    <scope>NUCLEOTIDE SEQUENCE [LARGE SCALE GENOMIC DNA]</scope>
    <source>
        <strain evidence="2 3">EAF2021</strain>
    </source>
</reference>
<evidence type="ECO:0008006" key="4">
    <source>
        <dbReference type="Google" id="ProtNLM"/>
    </source>
</evidence>
<dbReference type="SUPFAM" id="SSF48403">
    <property type="entry name" value="Ankyrin repeat"/>
    <property type="match status" value="1"/>
</dbReference>
<sequence length="377" mass="45044">MTMNIEQYLDKIKKIQENFLEFLENVENVEENLNNLRIEIENIKIRDNKHDLSLFLHFISSICDNYCRDITFISKIKRTLQLFKDDFKKFYSNSEIFNIFKKNKQILLFLIKEEIMTFDKSIAKKIGGYEFSQKYYPQYFFPELKPFMNEKLFPKNELTEELPDRFNEMRDKGENGSFICKLIREDLVEEFIAYINRNNISVNSTINPSIYETNSFLLEKQIQSMNGITLIEYAAFFGSIQIFTFLKNEKAELTSSLWLCAIHSKNAELIHLIEELYINKTDEELYKQCFKESIRCHHNDIANYFINNYLDDKDINSDDTFIQSLKYYNFAFLQNERINESSFCHLCNFDYYSFVKFLLAGKEVDANSKTVQIYIFL</sequence>
<dbReference type="InterPro" id="IPR036770">
    <property type="entry name" value="Ankyrin_rpt-contain_sf"/>
</dbReference>
<comment type="caution">
    <text evidence="2">The sequence shown here is derived from an EMBL/GenBank/DDBJ whole genome shotgun (WGS) entry which is preliminary data.</text>
</comment>
<keyword evidence="1" id="KW-0175">Coiled coil</keyword>
<accession>A0ABR2L3R6</accession>
<evidence type="ECO:0000256" key="1">
    <source>
        <dbReference type="SAM" id="Coils"/>
    </source>
</evidence>
<keyword evidence="3" id="KW-1185">Reference proteome</keyword>
<dbReference type="Proteomes" id="UP001470230">
    <property type="component" value="Unassembled WGS sequence"/>
</dbReference>
<organism evidence="2 3">
    <name type="scientific">Tritrichomonas musculus</name>
    <dbReference type="NCBI Taxonomy" id="1915356"/>
    <lineage>
        <taxon>Eukaryota</taxon>
        <taxon>Metamonada</taxon>
        <taxon>Parabasalia</taxon>
        <taxon>Tritrichomonadida</taxon>
        <taxon>Tritrichomonadidae</taxon>
        <taxon>Tritrichomonas</taxon>
    </lineage>
</organism>
<evidence type="ECO:0000313" key="2">
    <source>
        <dbReference type="EMBL" id="KAK8897362.1"/>
    </source>
</evidence>
<name>A0ABR2L3R6_9EUKA</name>
<proteinExistence type="predicted"/>
<evidence type="ECO:0000313" key="3">
    <source>
        <dbReference type="Proteomes" id="UP001470230"/>
    </source>
</evidence>
<dbReference type="PANTHER" id="PTHR24159:SF5">
    <property type="entry name" value="ANK_REP_REGION DOMAIN-CONTAINING PROTEIN"/>
    <property type="match status" value="1"/>
</dbReference>
<dbReference type="EMBL" id="JAPFFF010000002">
    <property type="protein sequence ID" value="KAK8897362.1"/>
    <property type="molecule type" value="Genomic_DNA"/>
</dbReference>
<feature type="coiled-coil region" evidence="1">
    <location>
        <begin position="5"/>
        <end position="46"/>
    </location>
</feature>
<dbReference type="PANTHER" id="PTHR24159">
    <property type="match status" value="1"/>
</dbReference>
<protein>
    <recommendedName>
        <fullName evidence="4">DUF3447 domain-containing protein</fullName>
    </recommendedName>
</protein>
<gene>
    <name evidence="2" type="ORF">M9Y10_015306</name>
</gene>